<comment type="similarity">
    <text evidence="1">Belongs to the ComF/GntX family.</text>
</comment>
<dbReference type="SUPFAM" id="SSF53271">
    <property type="entry name" value="PRTase-like"/>
    <property type="match status" value="1"/>
</dbReference>
<dbReference type="AlphaFoldDB" id="A0A6J4Q484"/>
<dbReference type="InterPro" id="IPR044005">
    <property type="entry name" value="DZR_2"/>
</dbReference>
<evidence type="ECO:0000259" key="3">
    <source>
        <dbReference type="Pfam" id="PF18912"/>
    </source>
</evidence>
<evidence type="ECO:0000256" key="1">
    <source>
        <dbReference type="ARBA" id="ARBA00008007"/>
    </source>
</evidence>
<dbReference type="EMBL" id="CADCUQ010000850">
    <property type="protein sequence ID" value="CAA9434167.1"/>
    <property type="molecule type" value="Genomic_DNA"/>
</dbReference>
<organism evidence="4">
    <name type="scientific">uncultured Phycisphaerae bacterium</name>
    <dbReference type="NCBI Taxonomy" id="904963"/>
    <lineage>
        <taxon>Bacteria</taxon>
        <taxon>Pseudomonadati</taxon>
        <taxon>Planctomycetota</taxon>
        <taxon>Phycisphaerae</taxon>
        <taxon>environmental samples</taxon>
    </lineage>
</organism>
<accession>A0A6J4Q484</accession>
<evidence type="ECO:0000313" key="4">
    <source>
        <dbReference type="EMBL" id="CAA9434167.1"/>
    </source>
</evidence>
<gene>
    <name evidence="4" type="ORF">AVDCRST_MAG64-3706</name>
</gene>
<dbReference type="InterPro" id="IPR051910">
    <property type="entry name" value="ComF/GntX_DNA_util-trans"/>
</dbReference>
<dbReference type="PANTHER" id="PTHR47505">
    <property type="entry name" value="DNA UTILIZATION PROTEIN YHGH"/>
    <property type="match status" value="1"/>
</dbReference>
<feature type="domain" description="Phosphoribosyltransferase" evidence="2">
    <location>
        <begin position="144"/>
        <end position="244"/>
    </location>
</feature>
<proteinExistence type="inferred from homology"/>
<protein>
    <submittedName>
        <fullName evidence="4">Competence protein F homolog, phosphoribosyltransferase domain protein YhgH required for utilization of DNA as sole source of carbon and energy</fullName>
    </submittedName>
</protein>
<dbReference type="Pfam" id="PF18912">
    <property type="entry name" value="DZR_2"/>
    <property type="match status" value="1"/>
</dbReference>
<name>A0A6J4Q484_9BACT</name>
<dbReference type="Gene3D" id="3.40.50.2020">
    <property type="match status" value="1"/>
</dbReference>
<feature type="domain" description="Double zinc ribbon" evidence="3">
    <location>
        <begin position="13"/>
        <end position="69"/>
    </location>
</feature>
<sequence length="251" mass="27593">MPLGRAKNLLRDVVDLLYPTACAFCETHVDGAGPLCPSCLADLEHQEDEAACPACAKPLAQHGDPCPYCEGSGEPNFEKIVRLGVYADPIRHLVYRAKYHGRWALAEFFADRLTRQPAVVGLLNQTDCLVPVPLHRVRQIARGYNQAEVLARRLKKLHRLPVVRPLVRVRHTEAQVVVKSRAKREQNLREAFGLIDAKAVAGRHVVIVDDITTTGATLQSVARALKPAKPASLSAVVIAVADPRGRDFEVI</sequence>
<evidence type="ECO:0000259" key="2">
    <source>
        <dbReference type="Pfam" id="PF00156"/>
    </source>
</evidence>
<keyword evidence="4" id="KW-0328">Glycosyltransferase</keyword>
<dbReference type="CDD" id="cd06223">
    <property type="entry name" value="PRTases_typeI"/>
    <property type="match status" value="1"/>
</dbReference>
<dbReference type="InterPro" id="IPR029057">
    <property type="entry name" value="PRTase-like"/>
</dbReference>
<dbReference type="Pfam" id="PF00156">
    <property type="entry name" value="Pribosyltran"/>
    <property type="match status" value="1"/>
</dbReference>
<keyword evidence="4" id="KW-0808">Transferase</keyword>
<dbReference type="GO" id="GO:0016757">
    <property type="term" value="F:glycosyltransferase activity"/>
    <property type="evidence" value="ECO:0007669"/>
    <property type="project" value="UniProtKB-KW"/>
</dbReference>
<dbReference type="PANTHER" id="PTHR47505:SF1">
    <property type="entry name" value="DNA UTILIZATION PROTEIN YHGH"/>
    <property type="match status" value="1"/>
</dbReference>
<dbReference type="InterPro" id="IPR000836">
    <property type="entry name" value="PRTase_dom"/>
</dbReference>
<reference evidence="4" key="1">
    <citation type="submission" date="2020-02" db="EMBL/GenBank/DDBJ databases">
        <authorList>
            <person name="Meier V. D."/>
        </authorList>
    </citation>
    <scope>NUCLEOTIDE SEQUENCE</scope>
    <source>
        <strain evidence="4">AVDCRST_MAG64</strain>
    </source>
</reference>